<comment type="similarity">
    <text evidence="2">Belongs to the MIP/aquaporin (TC 1.A.8) family.</text>
</comment>
<dbReference type="PRINTS" id="PR00783">
    <property type="entry name" value="MINTRINSICP"/>
</dbReference>
<comment type="subcellular location">
    <subcellularLocation>
        <location evidence="1">Membrane</location>
        <topology evidence="1">Multi-pass membrane protein</topology>
    </subcellularLocation>
</comment>
<evidence type="ECO:0000256" key="9">
    <source>
        <dbReference type="SAM" id="MobiDB-lite"/>
    </source>
</evidence>
<evidence type="ECO:0000256" key="1">
    <source>
        <dbReference type="ARBA" id="ARBA00004141"/>
    </source>
</evidence>
<feature type="compositionally biased region" description="Low complexity" evidence="9">
    <location>
        <begin position="445"/>
        <end position="456"/>
    </location>
</feature>
<dbReference type="EMBL" id="CAJHJG010006324">
    <property type="protein sequence ID" value="CAD6956284.1"/>
    <property type="molecule type" value="Genomic_DNA"/>
</dbReference>
<evidence type="ECO:0000256" key="7">
    <source>
        <dbReference type="ARBA" id="ARBA00023136"/>
    </source>
</evidence>
<feature type="compositionally biased region" description="Basic residues" evidence="9">
    <location>
        <begin position="144"/>
        <end position="157"/>
    </location>
</feature>
<dbReference type="EMBL" id="LWDD02000011">
    <property type="protein sequence ID" value="KAE8265501.1"/>
    <property type="molecule type" value="Genomic_DNA"/>
</dbReference>
<reference evidence="11" key="3">
    <citation type="submission" date="2020-10" db="EMBL/GenBank/DDBJ databases">
        <authorList>
            <person name="Sedaghatjoo S."/>
        </authorList>
    </citation>
    <scope>NUCLEOTIDE SEQUENCE</scope>
    <source>
        <strain evidence="11">AZH3</strain>
    </source>
</reference>
<feature type="compositionally biased region" description="Basic residues" evidence="9">
    <location>
        <begin position="239"/>
        <end position="256"/>
    </location>
</feature>
<feature type="region of interest" description="Disordered" evidence="9">
    <location>
        <begin position="368"/>
        <end position="465"/>
    </location>
</feature>
<dbReference type="InterPro" id="IPR050363">
    <property type="entry name" value="MIP/Aquaporin"/>
</dbReference>
<dbReference type="PANTHER" id="PTHR43829">
    <property type="entry name" value="AQUAPORIN OR AQUAGLYCEROPORIN RELATED"/>
    <property type="match status" value="1"/>
</dbReference>
<keyword evidence="3" id="KW-0813">Transport</keyword>
<dbReference type="Proteomes" id="UP000077671">
    <property type="component" value="Unassembled WGS sequence"/>
</dbReference>
<keyword evidence="4 10" id="KW-0812">Transmembrane</keyword>
<feature type="compositionally biased region" description="Low complexity" evidence="9">
    <location>
        <begin position="24"/>
        <end position="36"/>
    </location>
</feature>
<feature type="region of interest" description="Disordered" evidence="9">
    <location>
        <begin position="134"/>
        <end position="170"/>
    </location>
</feature>
<dbReference type="AlphaFoldDB" id="A0A177V637"/>
<feature type="transmembrane region" description="Helical" evidence="10">
    <location>
        <begin position="681"/>
        <end position="700"/>
    </location>
</feature>
<dbReference type="GO" id="GO:0015250">
    <property type="term" value="F:water channel activity"/>
    <property type="evidence" value="ECO:0007669"/>
    <property type="project" value="TreeGrafter"/>
</dbReference>
<evidence type="ECO:0000313" key="13">
    <source>
        <dbReference type="Proteomes" id="UP000077671"/>
    </source>
</evidence>
<dbReference type="PRINTS" id="PR02019">
    <property type="entry name" value="AQUAPORIN7"/>
</dbReference>
<dbReference type="GO" id="GO:0015254">
    <property type="term" value="F:glycerol channel activity"/>
    <property type="evidence" value="ECO:0007669"/>
    <property type="project" value="TreeGrafter"/>
</dbReference>
<sequence length="761" mass="80285">MASGEELVRAADVAEPVNIDVAATASASATTTATATDQSAPESRGVPDISLDNDDDDAFSDQTATQPEDQNPAHPIGTSSQLPNNTQPASLVELQPLPGGANQALPTEQLGTRTDGAHVDVVKDSKGRFFRRIIHSASSSSSATRKRTRAAHPKQHHAAGAGSGGGVTYGLGHSRGAPVVVRMGQEGYTYPQHQPPQYVSTTSEPVSRANSRTQGGYSGGAALGTQSTNGSTSGVTHPHSGHHHHSSTHHHHHHHAVAQSQGPPIGLARANPLSGMLGSANPNRPAYPTSTNPNSRRGSLDPNAQTDAARIAASMGFGPLSSPVVGGSGGPTISVNAELLTALREIIRDEVQTAQIDTVLAFKKGLLPQDEDAGPRSEGGALLPTRQSDGTIVPALTHNAEKKSTEEKTHHPPDSVLAERGPDATSPTSKESFTHNEADQKKDSSSSMSISSAHPSCESASATDELSFPNPWARFRYSMREPFAEFLGTCILIIFGNGINMQVFVSRLYDPSSPKGDYLSVSFGWGIGTAMAIFVGGGVSGAHLNPAVTLSLAIFRGFPWKKVPQYVIAQIAGGMVGALLIYGLYVNPIRVVDPGKTETTAALFTTFPAEFLRSPSTRLTAFYNEVLATAVLLIIILAIGDAANTPPPDGMAPLTLLWAIVGIGATLGWQTAYCLNIARDLGPRIALAILGYPADLLWSFNAYYFLWTPILATLVGAVLGGFIYDALIYTGGESPLNKRWRWSDVRWSRHSKKKMPAGISA</sequence>
<feature type="compositionally biased region" description="Polar residues" evidence="9">
    <location>
        <begin position="191"/>
        <end position="215"/>
    </location>
</feature>
<evidence type="ECO:0000256" key="6">
    <source>
        <dbReference type="ARBA" id="ARBA00022989"/>
    </source>
</evidence>
<evidence type="ECO:0000313" key="11">
    <source>
        <dbReference type="EMBL" id="CAD6956284.1"/>
    </source>
</evidence>
<feature type="compositionally biased region" description="Polar residues" evidence="9">
    <location>
        <begin position="77"/>
        <end position="89"/>
    </location>
</feature>
<dbReference type="Gene3D" id="1.20.1080.10">
    <property type="entry name" value="Glycerol uptake facilitator protein"/>
    <property type="match status" value="1"/>
</dbReference>
<feature type="transmembrane region" description="Helical" evidence="10">
    <location>
        <begin position="518"/>
        <end position="543"/>
    </location>
</feature>
<feature type="transmembrane region" description="Helical" evidence="10">
    <location>
        <begin position="563"/>
        <end position="586"/>
    </location>
</feature>
<proteinExistence type="inferred from homology"/>
<feature type="transmembrane region" description="Helical" evidence="10">
    <location>
        <begin position="621"/>
        <end position="639"/>
    </location>
</feature>
<dbReference type="PANTHER" id="PTHR43829:SF9">
    <property type="entry name" value="AQUAPORIN-9"/>
    <property type="match status" value="1"/>
</dbReference>
<comment type="caution">
    <text evidence="12">The sequence shown here is derived from an EMBL/GenBank/DDBJ whole genome shotgun (WGS) entry which is preliminary data.</text>
</comment>
<evidence type="ECO:0000256" key="3">
    <source>
        <dbReference type="ARBA" id="ARBA00022448"/>
    </source>
</evidence>
<feature type="region of interest" description="Disordered" evidence="9">
    <location>
        <begin position="188"/>
        <end position="302"/>
    </location>
</feature>
<dbReference type="SUPFAM" id="SSF81338">
    <property type="entry name" value="Aquaporin-like"/>
    <property type="match status" value="1"/>
</dbReference>
<evidence type="ECO:0000313" key="12">
    <source>
        <dbReference type="EMBL" id="KAE8265501.1"/>
    </source>
</evidence>
<evidence type="ECO:0008006" key="15">
    <source>
        <dbReference type="Google" id="ProtNLM"/>
    </source>
</evidence>
<dbReference type="Pfam" id="PF00230">
    <property type="entry name" value="MIP"/>
    <property type="match status" value="1"/>
</dbReference>
<feature type="compositionally biased region" description="Polar residues" evidence="9">
    <location>
        <begin position="288"/>
        <end position="302"/>
    </location>
</feature>
<dbReference type="NCBIfam" id="TIGR00861">
    <property type="entry name" value="MIP"/>
    <property type="match status" value="1"/>
</dbReference>
<evidence type="ECO:0000256" key="10">
    <source>
        <dbReference type="SAM" id="Phobius"/>
    </source>
</evidence>
<evidence type="ECO:0000256" key="5">
    <source>
        <dbReference type="ARBA" id="ARBA00022737"/>
    </source>
</evidence>
<reference evidence="12" key="1">
    <citation type="submission" date="2016-04" db="EMBL/GenBank/DDBJ databases">
        <authorList>
            <person name="Nguyen H.D."/>
            <person name="Kesanakurti P."/>
            <person name="Cullis J."/>
            <person name="Levesque C.A."/>
            <person name="Hambleton S."/>
        </authorList>
    </citation>
    <scope>NUCLEOTIDE SEQUENCE</scope>
    <source>
        <strain evidence="12">DAOMC 238032</strain>
    </source>
</reference>
<feature type="transmembrane region" description="Helical" evidence="10">
    <location>
        <begin position="486"/>
        <end position="506"/>
    </location>
</feature>
<evidence type="ECO:0000256" key="2">
    <source>
        <dbReference type="ARBA" id="ARBA00006175"/>
    </source>
</evidence>
<feature type="transmembrane region" description="Helical" evidence="10">
    <location>
        <begin position="651"/>
        <end position="669"/>
    </location>
</feature>
<dbReference type="GO" id="GO:0005886">
    <property type="term" value="C:plasma membrane"/>
    <property type="evidence" value="ECO:0007669"/>
    <property type="project" value="TreeGrafter"/>
</dbReference>
<reference evidence="12" key="2">
    <citation type="journal article" date="2019" name="IMA Fungus">
        <title>Genome sequencing and comparison of five Tilletia species to identify candidate genes for the detection of regulated species infecting wheat.</title>
        <authorList>
            <person name="Nguyen H.D.T."/>
            <person name="Sultana T."/>
            <person name="Kesanakurti P."/>
            <person name="Hambleton S."/>
        </authorList>
    </citation>
    <scope>NUCLEOTIDE SEQUENCE</scope>
    <source>
        <strain evidence="12">DAOMC 238032</strain>
    </source>
</reference>
<dbReference type="PROSITE" id="PS00221">
    <property type="entry name" value="MIP"/>
    <property type="match status" value="1"/>
</dbReference>
<protein>
    <recommendedName>
        <fullName evidence="15">Aquaporin</fullName>
    </recommendedName>
</protein>
<feature type="compositionally biased region" description="Basic and acidic residues" evidence="9">
    <location>
        <begin position="399"/>
        <end position="413"/>
    </location>
</feature>
<keyword evidence="6 10" id="KW-1133">Transmembrane helix</keyword>
<keyword evidence="7 10" id="KW-0472">Membrane</keyword>
<accession>A0A177V637</accession>
<feature type="compositionally biased region" description="Basic and acidic residues" evidence="9">
    <location>
        <begin position="432"/>
        <end position="444"/>
    </location>
</feature>
<name>A0A177V637_9BASI</name>
<gene>
    <name evidence="12" type="ORF">A4X03_0g210</name>
    <name evidence="11" type="ORF">JKIAZH3_G7589</name>
</gene>
<evidence type="ECO:0000313" key="14">
    <source>
        <dbReference type="Proteomes" id="UP000836402"/>
    </source>
</evidence>
<keyword evidence="14" id="KW-1185">Reference proteome</keyword>
<dbReference type="InterPro" id="IPR000425">
    <property type="entry name" value="MIP"/>
</dbReference>
<dbReference type="CDD" id="cd00333">
    <property type="entry name" value="MIP"/>
    <property type="match status" value="1"/>
</dbReference>
<comment type="catalytic activity">
    <reaction evidence="8">
        <text>H2O(in) = H2O(out)</text>
        <dbReference type="Rhea" id="RHEA:29667"/>
        <dbReference type="ChEBI" id="CHEBI:15377"/>
    </reaction>
</comment>
<feature type="region of interest" description="Disordered" evidence="9">
    <location>
        <begin position="24"/>
        <end position="117"/>
    </location>
</feature>
<feature type="transmembrane region" description="Helical" evidence="10">
    <location>
        <begin position="706"/>
        <end position="729"/>
    </location>
</feature>
<evidence type="ECO:0000256" key="8">
    <source>
        <dbReference type="ARBA" id="ARBA00034651"/>
    </source>
</evidence>
<dbReference type="InterPro" id="IPR022357">
    <property type="entry name" value="MIP_CS"/>
</dbReference>
<evidence type="ECO:0000256" key="4">
    <source>
        <dbReference type="ARBA" id="ARBA00022692"/>
    </source>
</evidence>
<dbReference type="InterPro" id="IPR023271">
    <property type="entry name" value="Aquaporin-like"/>
</dbReference>
<organism evidence="12 13">
    <name type="scientific">Tilletia caries</name>
    <name type="common">wheat bunt fungus</name>
    <dbReference type="NCBI Taxonomy" id="13290"/>
    <lineage>
        <taxon>Eukaryota</taxon>
        <taxon>Fungi</taxon>
        <taxon>Dikarya</taxon>
        <taxon>Basidiomycota</taxon>
        <taxon>Ustilaginomycotina</taxon>
        <taxon>Exobasidiomycetes</taxon>
        <taxon>Tilletiales</taxon>
        <taxon>Tilletiaceae</taxon>
        <taxon>Tilletia</taxon>
    </lineage>
</organism>
<dbReference type="Proteomes" id="UP000836402">
    <property type="component" value="Unassembled WGS sequence"/>
</dbReference>
<keyword evidence="5" id="KW-0677">Repeat</keyword>